<dbReference type="AlphaFoldDB" id="Q07T42"/>
<gene>
    <name evidence="4" type="ordered locus">RPE_0936</name>
</gene>
<evidence type="ECO:0000256" key="1">
    <source>
        <dbReference type="PIRSR" id="PIRSR014972-1"/>
    </source>
</evidence>
<sequence>MDARDIIKPGMRAERLLTVTPELTVQHFVPGMPAVYGTPLMILEMEITCGDAIAGCLPPGFVTVGTEVDVRHLAATPVGHQVRTTAMVTRVYRKVIRFEVEAFDGDRKIGDGRHARGLVNLADFSKRVGVGP</sequence>
<dbReference type="Gene3D" id="3.10.129.10">
    <property type="entry name" value="Hotdog Thioesterase"/>
    <property type="match status" value="1"/>
</dbReference>
<dbReference type="InterPro" id="IPR025540">
    <property type="entry name" value="FlK"/>
</dbReference>
<dbReference type="HOGENOM" id="CLU_119426_0_1_5"/>
<dbReference type="PIRSF" id="PIRSF014972">
    <property type="entry name" value="FlK"/>
    <property type="match status" value="1"/>
</dbReference>
<proteinExistence type="predicted"/>
<evidence type="ECO:0000259" key="3">
    <source>
        <dbReference type="Pfam" id="PF22636"/>
    </source>
</evidence>
<dbReference type="SUPFAM" id="SSF54637">
    <property type="entry name" value="Thioesterase/thiol ester dehydrase-isomerase"/>
    <property type="match status" value="1"/>
</dbReference>
<feature type="active site" evidence="1">
    <location>
        <position position="38"/>
    </location>
</feature>
<evidence type="ECO:0000256" key="2">
    <source>
        <dbReference type="PIRSR" id="PIRSR014972-2"/>
    </source>
</evidence>
<organism evidence="4">
    <name type="scientific">Rhodopseudomonas palustris (strain BisA53)</name>
    <dbReference type="NCBI Taxonomy" id="316055"/>
    <lineage>
        <taxon>Bacteria</taxon>
        <taxon>Pseudomonadati</taxon>
        <taxon>Pseudomonadota</taxon>
        <taxon>Alphaproteobacteria</taxon>
        <taxon>Hyphomicrobiales</taxon>
        <taxon>Nitrobacteraceae</taxon>
        <taxon>Rhodopseudomonas</taxon>
    </lineage>
</organism>
<dbReference type="Pfam" id="PF22636">
    <property type="entry name" value="FlK"/>
    <property type="match status" value="1"/>
</dbReference>
<dbReference type="InterPro" id="IPR029069">
    <property type="entry name" value="HotDog_dom_sf"/>
</dbReference>
<accession>Q07T42</accession>
<feature type="binding site" evidence="2">
    <location>
        <position position="65"/>
    </location>
    <ligand>
        <name>substrate</name>
    </ligand>
</feature>
<evidence type="ECO:0000313" key="4">
    <source>
        <dbReference type="EMBL" id="ABJ04892.1"/>
    </source>
</evidence>
<name>Q07T42_RHOP5</name>
<feature type="binding site" evidence="2">
    <location>
        <position position="116"/>
    </location>
    <ligand>
        <name>substrate</name>
    </ligand>
</feature>
<feature type="domain" description="Fluoroacetyl-CoA-specific thioesterase-like" evidence="3">
    <location>
        <begin position="19"/>
        <end position="120"/>
    </location>
</feature>
<dbReference type="STRING" id="316055.RPE_0936"/>
<dbReference type="InterPro" id="IPR054485">
    <property type="entry name" value="FlK-like_dom"/>
</dbReference>
<protein>
    <submittedName>
        <fullName evidence="4">Thioesterase superfamily</fullName>
    </submittedName>
</protein>
<dbReference type="CDD" id="cd03440">
    <property type="entry name" value="hot_dog"/>
    <property type="match status" value="1"/>
</dbReference>
<feature type="active site" evidence="1">
    <location>
        <position position="46"/>
    </location>
</feature>
<dbReference type="eggNOG" id="COG5496">
    <property type="taxonomic scope" value="Bacteria"/>
</dbReference>
<reference evidence="4" key="1">
    <citation type="submission" date="2006-09" db="EMBL/GenBank/DDBJ databases">
        <title>Complete sequence of Rhodopseudomonas palustris BisA53.</title>
        <authorList>
            <consortium name="US DOE Joint Genome Institute"/>
            <person name="Copeland A."/>
            <person name="Lucas S."/>
            <person name="Lapidus A."/>
            <person name="Barry K."/>
            <person name="Detter J.C."/>
            <person name="Glavina del Rio T."/>
            <person name="Hammon N."/>
            <person name="Israni S."/>
            <person name="Dalin E."/>
            <person name="Tice H."/>
            <person name="Pitluck S."/>
            <person name="Chain P."/>
            <person name="Malfatti S."/>
            <person name="Shin M."/>
            <person name="Vergez L."/>
            <person name="Schmutz J."/>
            <person name="Larimer F."/>
            <person name="Land M."/>
            <person name="Hauser L."/>
            <person name="Pelletier D.A."/>
            <person name="Kyrpides N."/>
            <person name="Kim E."/>
            <person name="Harwood C.S."/>
            <person name="Oda Y."/>
            <person name="Richardson P."/>
        </authorList>
    </citation>
    <scope>NUCLEOTIDE SEQUENCE [LARGE SCALE GENOMIC DNA]</scope>
    <source>
        <strain evidence="4">BisA53</strain>
    </source>
</reference>
<dbReference type="OrthoDB" id="6902891at2"/>
<feature type="active site" evidence="1">
    <location>
        <position position="72"/>
    </location>
</feature>
<dbReference type="PANTHER" id="PTHR36934">
    <property type="entry name" value="BLR0278 PROTEIN"/>
    <property type="match status" value="1"/>
</dbReference>
<dbReference type="EMBL" id="CP000463">
    <property type="protein sequence ID" value="ABJ04892.1"/>
    <property type="molecule type" value="Genomic_DNA"/>
</dbReference>
<dbReference type="KEGG" id="rpe:RPE_0936"/>
<dbReference type="PANTHER" id="PTHR36934:SF1">
    <property type="entry name" value="THIOESTERASE DOMAIN-CONTAINING PROTEIN"/>
    <property type="match status" value="1"/>
</dbReference>
<feature type="binding site" evidence="2">
    <location>
        <position position="65"/>
    </location>
    <ligand>
        <name>CoA</name>
        <dbReference type="ChEBI" id="CHEBI:57287"/>
    </ligand>
</feature>